<comment type="caution">
    <text evidence="2">The sequence shown here is derived from an EMBL/GenBank/DDBJ whole genome shotgun (WGS) entry which is preliminary data.</text>
</comment>
<dbReference type="Proteomes" id="UP001148838">
    <property type="component" value="Unassembled WGS sequence"/>
</dbReference>
<feature type="compositionally biased region" description="Basic and acidic residues" evidence="1">
    <location>
        <begin position="256"/>
        <end position="269"/>
    </location>
</feature>
<reference evidence="2 3" key="1">
    <citation type="journal article" date="2022" name="Allergy">
        <title>Genome assembly and annotation of Periplaneta americana reveal a comprehensive cockroach allergen profile.</title>
        <authorList>
            <person name="Wang L."/>
            <person name="Xiong Q."/>
            <person name="Saelim N."/>
            <person name="Wang L."/>
            <person name="Nong W."/>
            <person name="Wan A.T."/>
            <person name="Shi M."/>
            <person name="Liu X."/>
            <person name="Cao Q."/>
            <person name="Hui J.H.L."/>
            <person name="Sookrung N."/>
            <person name="Leung T.F."/>
            <person name="Tungtrongchitr A."/>
            <person name="Tsui S.K.W."/>
        </authorList>
    </citation>
    <scope>NUCLEOTIDE SEQUENCE [LARGE SCALE GENOMIC DNA]</scope>
    <source>
        <strain evidence="2">PWHHKU_190912</strain>
    </source>
</reference>
<protein>
    <recommendedName>
        <fullName evidence="4">Reverse transcriptase domain-containing protein</fullName>
    </recommendedName>
</protein>
<proteinExistence type="predicted"/>
<feature type="region of interest" description="Disordered" evidence="1">
    <location>
        <begin position="224"/>
        <end position="281"/>
    </location>
</feature>
<accession>A0ABQ8SG18</accession>
<evidence type="ECO:0008006" key="4">
    <source>
        <dbReference type="Google" id="ProtNLM"/>
    </source>
</evidence>
<name>A0ABQ8SG18_PERAM</name>
<sequence length="388" mass="43211">MILQRILNRRLYSKLQEEQFGFRKGKELRNSLEDNPQRVPPTCYENVDKALGRAIVMQDGQITKNIPERFEAAVLSVLLIIGNVELNPGPGDTEGRVYSDEVFQREWINYMKETREDRLKASFLLNKVASDIDTLVNRYTEVEKKLKEVIQEQVVLKSIVKKWENDSRINNIVIYGVEERNHEKGIDTGFVVLELLTKYFSLNLDISAINNAYRVDLFRRKKSEEGKPCMEEEAGTSEDAVWGAGAQTERTTSEGSPRRASENTSRRSDCGSTGKVSASEDQLIRMPHAVGSPGCARGSTTIWRSCAIPTDEVEAGDEQLIRGTGTGSLSDLNETLSSLPVPDDVRNTLHNSTSHSSRYEKLGTAGLCPSSDRLPAVAGVTRGLSGNR</sequence>
<dbReference type="EMBL" id="JAJSOF020000027">
    <property type="protein sequence ID" value="KAJ4433044.1"/>
    <property type="molecule type" value="Genomic_DNA"/>
</dbReference>
<organism evidence="2 3">
    <name type="scientific">Periplaneta americana</name>
    <name type="common">American cockroach</name>
    <name type="synonym">Blatta americana</name>
    <dbReference type="NCBI Taxonomy" id="6978"/>
    <lineage>
        <taxon>Eukaryota</taxon>
        <taxon>Metazoa</taxon>
        <taxon>Ecdysozoa</taxon>
        <taxon>Arthropoda</taxon>
        <taxon>Hexapoda</taxon>
        <taxon>Insecta</taxon>
        <taxon>Pterygota</taxon>
        <taxon>Neoptera</taxon>
        <taxon>Polyneoptera</taxon>
        <taxon>Dictyoptera</taxon>
        <taxon>Blattodea</taxon>
        <taxon>Blattoidea</taxon>
        <taxon>Blattidae</taxon>
        <taxon>Blattinae</taxon>
        <taxon>Periplaneta</taxon>
    </lineage>
</organism>
<evidence type="ECO:0000256" key="1">
    <source>
        <dbReference type="SAM" id="MobiDB-lite"/>
    </source>
</evidence>
<keyword evidence="3" id="KW-1185">Reference proteome</keyword>
<evidence type="ECO:0000313" key="2">
    <source>
        <dbReference type="EMBL" id="KAJ4433044.1"/>
    </source>
</evidence>
<feature type="compositionally biased region" description="Polar residues" evidence="1">
    <location>
        <begin position="270"/>
        <end position="280"/>
    </location>
</feature>
<evidence type="ECO:0000313" key="3">
    <source>
        <dbReference type="Proteomes" id="UP001148838"/>
    </source>
</evidence>
<gene>
    <name evidence="2" type="ORF">ANN_15301</name>
</gene>